<dbReference type="VEuPathDB" id="FungiDB:FUN_001969"/>
<gene>
    <name evidence="2" type="ORF">RhiirC2_759649</name>
</gene>
<dbReference type="EMBL" id="LLXL01001938">
    <property type="protein sequence ID" value="PKK62378.1"/>
    <property type="molecule type" value="Genomic_DNA"/>
</dbReference>
<dbReference type="AlphaFoldDB" id="A0A2N1ML72"/>
<feature type="compositionally biased region" description="Basic residues" evidence="1">
    <location>
        <begin position="24"/>
        <end position="33"/>
    </location>
</feature>
<reference evidence="2 3" key="1">
    <citation type="submission" date="2016-04" db="EMBL/GenBank/DDBJ databases">
        <title>Genome analyses suggest a sexual origin of heterokaryosis in a supposedly ancient asexual fungus.</title>
        <authorList>
            <person name="Ropars J."/>
            <person name="Sedzielewska K."/>
            <person name="Noel J."/>
            <person name="Charron P."/>
            <person name="Farinelli L."/>
            <person name="Marton T."/>
            <person name="Kruger M."/>
            <person name="Pelin A."/>
            <person name="Brachmann A."/>
            <person name="Corradi N."/>
        </authorList>
    </citation>
    <scope>NUCLEOTIDE SEQUENCE [LARGE SCALE GENOMIC DNA]</scope>
    <source>
        <strain evidence="2 3">C2</strain>
    </source>
</reference>
<accession>A0A2N1ML72</accession>
<feature type="region of interest" description="Disordered" evidence="1">
    <location>
        <begin position="119"/>
        <end position="143"/>
    </location>
</feature>
<dbReference type="Proteomes" id="UP000233469">
    <property type="component" value="Unassembled WGS sequence"/>
</dbReference>
<evidence type="ECO:0000313" key="2">
    <source>
        <dbReference type="EMBL" id="PKK62378.1"/>
    </source>
</evidence>
<comment type="caution">
    <text evidence="2">The sequence shown here is derived from an EMBL/GenBank/DDBJ whole genome shotgun (WGS) entry which is preliminary data.</text>
</comment>
<evidence type="ECO:0000313" key="3">
    <source>
        <dbReference type="Proteomes" id="UP000233469"/>
    </source>
</evidence>
<dbReference type="VEuPathDB" id="FungiDB:FUN_011823"/>
<protein>
    <submittedName>
        <fullName evidence="2">Uncharacterized protein</fullName>
    </submittedName>
</protein>
<organism evidence="2 3">
    <name type="scientific">Rhizophagus irregularis</name>
    <dbReference type="NCBI Taxonomy" id="588596"/>
    <lineage>
        <taxon>Eukaryota</taxon>
        <taxon>Fungi</taxon>
        <taxon>Fungi incertae sedis</taxon>
        <taxon>Mucoromycota</taxon>
        <taxon>Glomeromycotina</taxon>
        <taxon>Glomeromycetes</taxon>
        <taxon>Glomerales</taxon>
        <taxon>Glomeraceae</taxon>
        <taxon>Rhizophagus</taxon>
    </lineage>
</organism>
<feature type="non-terminal residue" evidence="2">
    <location>
        <position position="281"/>
    </location>
</feature>
<name>A0A2N1ML72_9GLOM</name>
<proteinExistence type="predicted"/>
<evidence type="ECO:0000256" key="1">
    <source>
        <dbReference type="SAM" id="MobiDB-lite"/>
    </source>
</evidence>
<feature type="region of interest" description="Disordered" evidence="1">
    <location>
        <begin position="1"/>
        <end position="38"/>
    </location>
</feature>
<feature type="compositionally biased region" description="Basic and acidic residues" evidence="1">
    <location>
        <begin position="1"/>
        <end position="23"/>
    </location>
</feature>
<sequence length="281" mass="32187">MPKKVIDREFEEPIKNQSEQRKKEQTKKKKKRGKEAIKEIALPQPVDQQPVVKNSRGVCATSRDIMFYDIPARYSESEVISAIKNIGNIHRIRIKKHYKYQSGADDTWIIHGKSLGNQPTEISKRDSRSDLVSTTPRINGKATPAKNKQATATSTIMDNLNTDEVVDVVNKYRKNLLDETPQNVASTSIKDYTSPEKVVDVVLDLRAEIKKELSQDENEDESWIERCRNGKKKVDDVRVACDTIKNELEVVQNKVNENQKILDKIRSEKEKEAKSNENVKQ</sequence>
<dbReference type="VEuPathDB" id="FungiDB:RhiirA1_394416"/>
<reference evidence="2 3" key="2">
    <citation type="submission" date="2017-10" db="EMBL/GenBank/DDBJ databases">
        <title>Extensive intraspecific genome diversity in a model arbuscular mycorrhizal fungus.</title>
        <authorList>
            <person name="Chen E.C.H."/>
            <person name="Morin E."/>
            <person name="Baudet D."/>
            <person name="Noel J."/>
            <person name="Ndikumana S."/>
            <person name="Charron P."/>
            <person name="St-Onge C."/>
            <person name="Giorgi J."/>
            <person name="Grigoriev I.V."/>
            <person name="Roux C."/>
            <person name="Martin F.M."/>
            <person name="Corradi N."/>
        </authorList>
    </citation>
    <scope>NUCLEOTIDE SEQUENCE [LARGE SCALE GENOMIC DNA]</scope>
    <source>
        <strain evidence="2 3">C2</strain>
    </source>
</reference>